<dbReference type="PANTHER" id="PTHR43537">
    <property type="entry name" value="TRANSCRIPTIONAL REGULATOR, GNTR FAMILY"/>
    <property type="match status" value="1"/>
</dbReference>
<gene>
    <name evidence="6" type="ORF">GCM10009546_29620</name>
</gene>
<evidence type="ECO:0000313" key="6">
    <source>
        <dbReference type="EMBL" id="GAA0565489.1"/>
    </source>
</evidence>
<comment type="caution">
    <text evidence="6">The sequence shown here is derived from an EMBL/GenBank/DDBJ whole genome shotgun (WGS) entry which is preliminary data.</text>
</comment>
<sequence length="261" mass="28045">MDAAARPASKRAEQLAGKIEREIMRARWPIGELIGTEPELIERYGVSRGIFREAVRILEHHRVVKMRSGPGGGLVVSAPDATALIRAAMLYLDYEDVSVSNLLEARLSLELHAVERTVQKLDEAGVDRLRAALQAEETSTEPGHHSHDVHRVLAEMSGNPALALFIDVLVNLTEWRMGGAGGADHGAGDREAKVKESKQAHRAIVESIVAGDLALALHRTRRHIEAVHDYLVDAGPSVPRPAGGGAAAGRAHDQAEPPGIG</sequence>
<organism evidence="6 7">
    <name type="scientific">Actinomadura livida</name>
    <dbReference type="NCBI Taxonomy" id="79909"/>
    <lineage>
        <taxon>Bacteria</taxon>
        <taxon>Bacillati</taxon>
        <taxon>Actinomycetota</taxon>
        <taxon>Actinomycetes</taxon>
        <taxon>Streptosporangiales</taxon>
        <taxon>Thermomonosporaceae</taxon>
        <taxon>Actinomadura</taxon>
    </lineage>
</organism>
<keyword evidence="2" id="KW-0238">DNA-binding</keyword>
<dbReference type="InterPro" id="IPR008920">
    <property type="entry name" value="TF_FadR/GntR_C"/>
</dbReference>
<reference evidence="7" key="1">
    <citation type="journal article" date="2019" name="Int. J. Syst. Evol. Microbiol.">
        <title>The Global Catalogue of Microorganisms (GCM) 10K type strain sequencing project: providing services to taxonomists for standard genome sequencing and annotation.</title>
        <authorList>
            <consortium name="The Broad Institute Genomics Platform"/>
            <consortium name="The Broad Institute Genome Sequencing Center for Infectious Disease"/>
            <person name="Wu L."/>
            <person name="Ma J."/>
        </authorList>
    </citation>
    <scope>NUCLEOTIDE SEQUENCE [LARGE SCALE GENOMIC DNA]</scope>
    <source>
        <strain evidence="7">JCM 10667</strain>
    </source>
</reference>
<accession>A0ABP3PDK8</accession>
<evidence type="ECO:0000259" key="5">
    <source>
        <dbReference type="PROSITE" id="PS50949"/>
    </source>
</evidence>
<dbReference type="InterPro" id="IPR036390">
    <property type="entry name" value="WH_DNA-bd_sf"/>
</dbReference>
<keyword evidence="1" id="KW-0805">Transcription regulation</keyword>
<dbReference type="SUPFAM" id="SSF46785">
    <property type="entry name" value="Winged helix' DNA-binding domain"/>
    <property type="match status" value="1"/>
</dbReference>
<dbReference type="Gene3D" id="1.20.120.530">
    <property type="entry name" value="GntR ligand-binding domain-like"/>
    <property type="match status" value="1"/>
</dbReference>
<dbReference type="PROSITE" id="PS50949">
    <property type="entry name" value="HTH_GNTR"/>
    <property type="match status" value="1"/>
</dbReference>
<evidence type="ECO:0000256" key="4">
    <source>
        <dbReference type="SAM" id="MobiDB-lite"/>
    </source>
</evidence>
<feature type="domain" description="HTH gntR-type" evidence="5">
    <location>
        <begin position="9"/>
        <end position="79"/>
    </location>
</feature>
<dbReference type="Pfam" id="PF00392">
    <property type="entry name" value="GntR"/>
    <property type="match status" value="1"/>
</dbReference>
<dbReference type="EMBL" id="BAAAHD010000025">
    <property type="protein sequence ID" value="GAA0565489.1"/>
    <property type="molecule type" value="Genomic_DNA"/>
</dbReference>
<feature type="region of interest" description="Disordered" evidence="4">
    <location>
        <begin position="241"/>
        <end position="261"/>
    </location>
</feature>
<protein>
    <recommendedName>
        <fullName evidence="5">HTH gntR-type domain-containing protein</fullName>
    </recommendedName>
</protein>
<keyword evidence="7" id="KW-1185">Reference proteome</keyword>
<dbReference type="InterPro" id="IPR011711">
    <property type="entry name" value="GntR_C"/>
</dbReference>
<evidence type="ECO:0000313" key="7">
    <source>
        <dbReference type="Proteomes" id="UP001501427"/>
    </source>
</evidence>
<dbReference type="SMART" id="SM00895">
    <property type="entry name" value="FCD"/>
    <property type="match status" value="1"/>
</dbReference>
<dbReference type="Gene3D" id="1.10.10.10">
    <property type="entry name" value="Winged helix-like DNA-binding domain superfamily/Winged helix DNA-binding domain"/>
    <property type="match status" value="1"/>
</dbReference>
<dbReference type="PANTHER" id="PTHR43537:SF24">
    <property type="entry name" value="GLUCONATE OPERON TRANSCRIPTIONAL REPRESSOR"/>
    <property type="match status" value="1"/>
</dbReference>
<keyword evidence="3" id="KW-0804">Transcription</keyword>
<dbReference type="InterPro" id="IPR036388">
    <property type="entry name" value="WH-like_DNA-bd_sf"/>
</dbReference>
<proteinExistence type="predicted"/>
<dbReference type="Proteomes" id="UP001501427">
    <property type="component" value="Unassembled WGS sequence"/>
</dbReference>
<dbReference type="InterPro" id="IPR000524">
    <property type="entry name" value="Tscrpt_reg_HTH_GntR"/>
</dbReference>
<name>A0ABP3PDK8_9ACTN</name>
<evidence type="ECO:0000256" key="2">
    <source>
        <dbReference type="ARBA" id="ARBA00023125"/>
    </source>
</evidence>
<dbReference type="SUPFAM" id="SSF48008">
    <property type="entry name" value="GntR ligand-binding domain-like"/>
    <property type="match status" value="1"/>
</dbReference>
<evidence type="ECO:0000256" key="1">
    <source>
        <dbReference type="ARBA" id="ARBA00023015"/>
    </source>
</evidence>
<evidence type="ECO:0000256" key="3">
    <source>
        <dbReference type="ARBA" id="ARBA00023163"/>
    </source>
</evidence>
<dbReference type="Pfam" id="PF07729">
    <property type="entry name" value="FCD"/>
    <property type="match status" value="1"/>
</dbReference>
<dbReference type="SMART" id="SM00345">
    <property type="entry name" value="HTH_GNTR"/>
    <property type="match status" value="1"/>
</dbReference>